<dbReference type="CDD" id="cd16260">
    <property type="entry name" value="EF4_III"/>
    <property type="match status" value="1"/>
</dbReference>
<dbReference type="GO" id="GO:0005525">
    <property type="term" value="F:GTP binding"/>
    <property type="evidence" value="ECO:0007669"/>
    <property type="project" value="UniProtKB-KW"/>
</dbReference>
<dbReference type="PANTHER" id="PTHR43512">
    <property type="entry name" value="TRANSLATION FACTOR GUF1-RELATED"/>
    <property type="match status" value="1"/>
</dbReference>
<proteinExistence type="inferred from homology"/>
<dbReference type="Gene3D" id="2.40.30.10">
    <property type="entry name" value="Translation factors"/>
    <property type="match status" value="1"/>
</dbReference>
<dbReference type="InterPro" id="IPR006297">
    <property type="entry name" value="EF-4"/>
</dbReference>
<dbReference type="PANTHER" id="PTHR43512:SF4">
    <property type="entry name" value="TRANSLATION FACTOR GUF1 HOMOLOG, CHLOROPLASTIC"/>
    <property type="match status" value="1"/>
</dbReference>
<evidence type="ECO:0000259" key="6">
    <source>
        <dbReference type="PROSITE" id="PS51722"/>
    </source>
</evidence>
<dbReference type="Gene3D" id="3.30.70.870">
    <property type="entry name" value="Elongation Factor G (Translational Gtpase), domain 3"/>
    <property type="match status" value="1"/>
</dbReference>
<dbReference type="FunFam" id="3.30.70.2570:FF:000001">
    <property type="entry name" value="Translation factor GUF1, mitochondrial"/>
    <property type="match status" value="1"/>
</dbReference>
<feature type="domain" description="Tr-type G" evidence="6">
    <location>
        <begin position="4"/>
        <end position="186"/>
    </location>
</feature>
<keyword evidence="5" id="KW-0342">GTP-binding</keyword>
<dbReference type="AlphaFoldDB" id="A0A381R1Y8"/>
<dbReference type="InterPro" id="IPR031157">
    <property type="entry name" value="G_TR_CS"/>
</dbReference>
<name>A0A381R1Y8_9ZZZZ</name>
<comment type="similarity">
    <text evidence="1">Belongs to the TRAFAC class translation factor GTPase superfamily. Classic translation factor GTPase family. LepA subfamily.</text>
</comment>
<organism evidence="7">
    <name type="scientific">marine metagenome</name>
    <dbReference type="NCBI Taxonomy" id="408172"/>
    <lineage>
        <taxon>unclassified sequences</taxon>
        <taxon>metagenomes</taxon>
        <taxon>ecological metagenomes</taxon>
    </lineage>
</organism>
<dbReference type="Pfam" id="PF00009">
    <property type="entry name" value="GTP_EFTU"/>
    <property type="match status" value="1"/>
</dbReference>
<evidence type="ECO:0000256" key="2">
    <source>
        <dbReference type="ARBA" id="ARBA00022741"/>
    </source>
</evidence>
<dbReference type="Pfam" id="PF06421">
    <property type="entry name" value="LepA_C"/>
    <property type="match status" value="1"/>
</dbReference>
<dbReference type="Pfam" id="PF00679">
    <property type="entry name" value="EFG_C"/>
    <property type="match status" value="1"/>
</dbReference>
<dbReference type="SUPFAM" id="SSF52540">
    <property type="entry name" value="P-loop containing nucleoside triphosphate hydrolases"/>
    <property type="match status" value="1"/>
</dbReference>
<keyword evidence="3" id="KW-0378">Hydrolase</keyword>
<dbReference type="InterPro" id="IPR005225">
    <property type="entry name" value="Small_GTP-bd"/>
</dbReference>
<evidence type="ECO:0000256" key="1">
    <source>
        <dbReference type="ARBA" id="ARBA00005454"/>
    </source>
</evidence>
<dbReference type="CDD" id="cd03709">
    <property type="entry name" value="lepA_C"/>
    <property type="match status" value="1"/>
</dbReference>
<keyword evidence="2" id="KW-0547">Nucleotide-binding</keyword>
<dbReference type="PRINTS" id="PR00315">
    <property type="entry name" value="ELONGATNFCT"/>
</dbReference>
<dbReference type="InterPro" id="IPR035654">
    <property type="entry name" value="LepA_IV"/>
</dbReference>
<dbReference type="InterPro" id="IPR000795">
    <property type="entry name" value="T_Tr_GTP-bd_dom"/>
</dbReference>
<dbReference type="SUPFAM" id="SSF54980">
    <property type="entry name" value="EF-G C-terminal domain-like"/>
    <property type="match status" value="2"/>
</dbReference>
<dbReference type="GO" id="GO:0045727">
    <property type="term" value="P:positive regulation of translation"/>
    <property type="evidence" value="ECO:0007669"/>
    <property type="project" value="TreeGrafter"/>
</dbReference>
<dbReference type="InterPro" id="IPR027417">
    <property type="entry name" value="P-loop_NTPase"/>
</dbReference>
<evidence type="ECO:0000256" key="4">
    <source>
        <dbReference type="ARBA" id="ARBA00022917"/>
    </source>
</evidence>
<dbReference type="InterPro" id="IPR038363">
    <property type="entry name" value="LepA_C_sf"/>
</dbReference>
<evidence type="ECO:0000256" key="3">
    <source>
        <dbReference type="ARBA" id="ARBA00022801"/>
    </source>
</evidence>
<dbReference type="Gene3D" id="3.30.70.240">
    <property type="match status" value="1"/>
</dbReference>
<dbReference type="HAMAP" id="MF_00071">
    <property type="entry name" value="LepA"/>
    <property type="match status" value="1"/>
</dbReference>
<keyword evidence="4" id="KW-0648">Protein biosynthesis</keyword>
<dbReference type="InterPro" id="IPR013842">
    <property type="entry name" value="LepA_CTD"/>
</dbReference>
<accession>A0A381R1Y8</accession>
<protein>
    <recommendedName>
        <fullName evidence="6">Tr-type G domain-containing protein</fullName>
    </recommendedName>
</protein>
<evidence type="ECO:0000313" key="7">
    <source>
        <dbReference type="EMBL" id="SUZ85244.1"/>
    </source>
</evidence>
<dbReference type="Gene3D" id="3.30.70.2570">
    <property type="entry name" value="Elongation factor 4, C-terminal domain"/>
    <property type="match status" value="1"/>
</dbReference>
<dbReference type="CDD" id="cd01890">
    <property type="entry name" value="LepA"/>
    <property type="match status" value="1"/>
</dbReference>
<dbReference type="FunFam" id="3.40.50.300:FF:000078">
    <property type="entry name" value="Elongation factor 4"/>
    <property type="match status" value="1"/>
</dbReference>
<dbReference type="FunFam" id="2.40.30.10:FF:000015">
    <property type="entry name" value="Translation factor GUF1, mitochondrial"/>
    <property type="match status" value="1"/>
</dbReference>
<dbReference type="GO" id="GO:0006412">
    <property type="term" value="P:translation"/>
    <property type="evidence" value="ECO:0007669"/>
    <property type="project" value="UniProtKB-KW"/>
</dbReference>
<dbReference type="Gene3D" id="3.40.50.300">
    <property type="entry name" value="P-loop containing nucleotide triphosphate hydrolases"/>
    <property type="match status" value="1"/>
</dbReference>
<sequence>MNPSLIRNFCIIAHIDHGKSTLADRFLEITGTVRPGEMKAQFLDQMDLERERGITIKGKAVTMSHTAPDGQIYQFNLIDTPGHVDFSYEVSRALAACEGALLVVDASQGIEAQTIANTLLAMEYDLELIPVLNKVDLPQAEPERVAGEIEQAFGFRHDEILYVSAKEGTGAKEILDAVIDRIPAPKGDVNGSPRSLVFDSEYNSYKGIIAYVRVKDGSISKRDRIKVMSSGRVAEIVEVGVFAPGPTPTDSLGTGQVGYIATGFKEVRDCSVGDTLTVDQSPATEALSGYFPLKSMVFAGLYPSDGEEYNNLRNALEKLQLNDASLEMEPESSTALGFGFRCGFLGLMHLEIVQERLEREYDLDLIVTAPSVAYQVVLTNGDTIVVDSPAKLPDPSEFSEIREPMLDLTIVAPNRHVGALMELMHSRRSEFKRMEYMQGGGTRRDGNNEPGDESRVVMEYTIPLVELLADFYNQLKSKTQGYASLDYSFTGYQAAPLVKVEILVNHHSVEALSMILHRDAAVVQGRKIVDKLRSTIPRQMFEVPIQASIGSRIIARETVRAMRKDVLAKCYGGDITRKRKLLEKQKEGKKRRKMVGSVEIPQEAFLSILEVGTG</sequence>
<dbReference type="GO" id="GO:0003924">
    <property type="term" value="F:GTPase activity"/>
    <property type="evidence" value="ECO:0007669"/>
    <property type="project" value="InterPro"/>
</dbReference>
<reference evidence="7" key="1">
    <citation type="submission" date="2018-05" db="EMBL/GenBank/DDBJ databases">
        <authorList>
            <person name="Lanie J.A."/>
            <person name="Ng W.-L."/>
            <person name="Kazmierczak K.M."/>
            <person name="Andrzejewski T.M."/>
            <person name="Davidsen T.M."/>
            <person name="Wayne K.J."/>
            <person name="Tettelin H."/>
            <person name="Glass J.I."/>
            <person name="Rusch D."/>
            <person name="Podicherti R."/>
            <person name="Tsui H.-C.T."/>
            <person name="Winkler M.E."/>
        </authorList>
    </citation>
    <scope>NUCLEOTIDE SEQUENCE</scope>
</reference>
<dbReference type="EMBL" id="UINC01001627">
    <property type="protein sequence ID" value="SUZ85244.1"/>
    <property type="molecule type" value="Genomic_DNA"/>
</dbReference>
<evidence type="ECO:0000256" key="5">
    <source>
        <dbReference type="ARBA" id="ARBA00023134"/>
    </source>
</evidence>
<dbReference type="NCBIfam" id="TIGR00231">
    <property type="entry name" value="small_GTP"/>
    <property type="match status" value="1"/>
</dbReference>
<dbReference type="PROSITE" id="PS51722">
    <property type="entry name" value="G_TR_2"/>
    <property type="match status" value="1"/>
</dbReference>
<dbReference type="FunFam" id="3.30.70.870:FF:000004">
    <property type="entry name" value="Translation factor GUF1, mitochondrial"/>
    <property type="match status" value="1"/>
</dbReference>
<dbReference type="GO" id="GO:0043022">
    <property type="term" value="F:ribosome binding"/>
    <property type="evidence" value="ECO:0007669"/>
    <property type="project" value="TreeGrafter"/>
</dbReference>
<dbReference type="InterPro" id="IPR000640">
    <property type="entry name" value="EFG_V-like"/>
</dbReference>
<gene>
    <name evidence="7" type="ORF">METZ01_LOCUS38098</name>
</gene>
<dbReference type="CDD" id="cd03699">
    <property type="entry name" value="EF4_II"/>
    <property type="match status" value="1"/>
</dbReference>
<dbReference type="NCBIfam" id="TIGR01393">
    <property type="entry name" value="lepA"/>
    <property type="match status" value="1"/>
</dbReference>
<dbReference type="InterPro" id="IPR035647">
    <property type="entry name" value="EFG_III/V"/>
</dbReference>
<dbReference type="PROSITE" id="PS00301">
    <property type="entry name" value="G_TR_1"/>
    <property type="match status" value="1"/>
</dbReference>